<evidence type="ECO:0000313" key="2">
    <source>
        <dbReference type="Proteomes" id="UP000805193"/>
    </source>
</evidence>
<accession>A0AC60P1Q0</accession>
<proteinExistence type="predicted"/>
<reference evidence="1 2" key="1">
    <citation type="journal article" date="2020" name="Cell">
        <title>Large-Scale Comparative Analyses of Tick Genomes Elucidate Their Genetic Diversity and Vector Capacities.</title>
        <authorList>
            <consortium name="Tick Genome and Microbiome Consortium (TIGMIC)"/>
            <person name="Jia N."/>
            <person name="Wang J."/>
            <person name="Shi W."/>
            <person name="Du L."/>
            <person name="Sun Y."/>
            <person name="Zhan W."/>
            <person name="Jiang J.F."/>
            <person name="Wang Q."/>
            <person name="Zhang B."/>
            <person name="Ji P."/>
            <person name="Bell-Sakyi L."/>
            <person name="Cui X.M."/>
            <person name="Yuan T.T."/>
            <person name="Jiang B.G."/>
            <person name="Yang W.F."/>
            <person name="Lam T.T."/>
            <person name="Chang Q.C."/>
            <person name="Ding S.J."/>
            <person name="Wang X.J."/>
            <person name="Zhu J.G."/>
            <person name="Ruan X.D."/>
            <person name="Zhao L."/>
            <person name="Wei J.T."/>
            <person name="Ye R.Z."/>
            <person name="Que T.C."/>
            <person name="Du C.H."/>
            <person name="Zhou Y.H."/>
            <person name="Cheng J.X."/>
            <person name="Dai P.F."/>
            <person name="Guo W.B."/>
            <person name="Han X.H."/>
            <person name="Huang E.J."/>
            <person name="Li L.F."/>
            <person name="Wei W."/>
            <person name="Gao Y.C."/>
            <person name="Liu J.Z."/>
            <person name="Shao H.Z."/>
            <person name="Wang X."/>
            <person name="Wang C.C."/>
            <person name="Yang T.C."/>
            <person name="Huo Q.B."/>
            <person name="Li W."/>
            <person name="Chen H.Y."/>
            <person name="Chen S.E."/>
            <person name="Zhou L.G."/>
            <person name="Ni X.B."/>
            <person name="Tian J.H."/>
            <person name="Sheng Y."/>
            <person name="Liu T."/>
            <person name="Pan Y.S."/>
            <person name="Xia L.Y."/>
            <person name="Li J."/>
            <person name="Zhao F."/>
            <person name="Cao W.C."/>
        </authorList>
    </citation>
    <scope>NUCLEOTIDE SEQUENCE [LARGE SCALE GENOMIC DNA]</scope>
    <source>
        <strain evidence="1">Iper-2018</strain>
    </source>
</reference>
<sequence length="88" mass="9801">APPPQRDPSLTSVPIPLTCHARLPHLRFSRRTLPPPQETLTREDAAVLLITNPTPEQWEAALSSSEAHVQRELFLWAWSAAKATEALD</sequence>
<keyword evidence="2" id="KW-1185">Reference proteome</keyword>
<name>A0AC60P1Q0_IXOPE</name>
<dbReference type="EMBL" id="JABSTQ010011278">
    <property type="protein sequence ID" value="KAG0413251.1"/>
    <property type="molecule type" value="Genomic_DNA"/>
</dbReference>
<dbReference type="Proteomes" id="UP000805193">
    <property type="component" value="Unassembled WGS sequence"/>
</dbReference>
<comment type="caution">
    <text evidence="1">The sequence shown here is derived from an EMBL/GenBank/DDBJ whole genome shotgun (WGS) entry which is preliminary data.</text>
</comment>
<feature type="non-terminal residue" evidence="1">
    <location>
        <position position="1"/>
    </location>
</feature>
<protein>
    <submittedName>
        <fullName evidence="1">Uncharacterized protein</fullName>
    </submittedName>
</protein>
<gene>
    <name evidence="1" type="ORF">HPB47_009586</name>
</gene>
<evidence type="ECO:0000313" key="1">
    <source>
        <dbReference type="EMBL" id="KAG0413251.1"/>
    </source>
</evidence>
<organism evidence="1 2">
    <name type="scientific">Ixodes persulcatus</name>
    <name type="common">Taiga tick</name>
    <dbReference type="NCBI Taxonomy" id="34615"/>
    <lineage>
        <taxon>Eukaryota</taxon>
        <taxon>Metazoa</taxon>
        <taxon>Ecdysozoa</taxon>
        <taxon>Arthropoda</taxon>
        <taxon>Chelicerata</taxon>
        <taxon>Arachnida</taxon>
        <taxon>Acari</taxon>
        <taxon>Parasitiformes</taxon>
        <taxon>Ixodida</taxon>
        <taxon>Ixodoidea</taxon>
        <taxon>Ixodidae</taxon>
        <taxon>Ixodinae</taxon>
        <taxon>Ixodes</taxon>
    </lineage>
</organism>